<evidence type="ECO:0000313" key="7">
    <source>
        <dbReference type="EMBL" id="WOO84447.1"/>
    </source>
</evidence>
<evidence type="ECO:0000256" key="3">
    <source>
        <dbReference type="ARBA" id="ARBA00023163"/>
    </source>
</evidence>
<evidence type="ECO:0000256" key="1">
    <source>
        <dbReference type="ARBA" id="ARBA00023015"/>
    </source>
</evidence>
<keyword evidence="8" id="KW-1185">Reference proteome</keyword>
<dbReference type="PROSITE" id="PS00463">
    <property type="entry name" value="ZN2_CY6_FUNGAL_1"/>
    <property type="match status" value="1"/>
</dbReference>
<keyword evidence="4" id="KW-0539">Nucleus</keyword>
<gene>
    <name evidence="7" type="primary">FCR1</name>
    <name evidence="7" type="ORF">LOC62_06G007963</name>
</gene>
<feature type="compositionally biased region" description="Low complexity" evidence="5">
    <location>
        <begin position="256"/>
        <end position="270"/>
    </location>
</feature>
<dbReference type="InterPro" id="IPR001138">
    <property type="entry name" value="Zn2Cys6_DnaBD"/>
</dbReference>
<keyword evidence="1" id="KW-0805">Transcription regulation</keyword>
<sequence length="448" mass="46569">MASQPYHSPYPAGAAPSGVYRVGASPQQQAALAPPPPGTAAPSAYPYPAHTHQVYHHGHPDMSAFGLVTPPTQTPPAFGSPLIASGAYPPLGGASQSPWSLNAIALQDQHYYPAHYDPSCAAPGELFAVPAGAQVMHDGTLAYPGVHPVYHRDHHLGVMEPAHIKGQAILRADGQPAEVKKRSRTAQACERCRIRKARCFGGNPCNRCTKRRFVCEFSTAVRQRGPNKPAAAGSATPTSSAGPEAADAAGSPPELSAGAVAAGSAGAAAAKPAPRRHSLPDGQPQAHYNANVPPTKSLSTDVTPYNATVTEEATGHPVAFSLPSTAVIPQHAHMQQQPTEYLAVPSSAGGAFPRPHSDSSALYHPGLNGTRSPVFAFTPESADSSSAPSSSVDYPYTPISPVTTFSPTLTMTPTVNMSAYAAQAVPVPSPDAAAVHPHHHQQWYQTTA</sequence>
<feature type="region of interest" description="Disordered" evidence="5">
    <location>
        <begin position="224"/>
        <end position="302"/>
    </location>
</feature>
<feature type="compositionally biased region" description="Polar residues" evidence="5">
    <location>
        <begin position="286"/>
        <end position="302"/>
    </location>
</feature>
<keyword evidence="2" id="KW-0238">DNA-binding</keyword>
<dbReference type="GO" id="GO:0000981">
    <property type="term" value="F:DNA-binding transcription factor activity, RNA polymerase II-specific"/>
    <property type="evidence" value="ECO:0007669"/>
    <property type="project" value="InterPro"/>
</dbReference>
<dbReference type="CDD" id="cd00067">
    <property type="entry name" value="GAL4"/>
    <property type="match status" value="1"/>
</dbReference>
<dbReference type="EMBL" id="CP086719">
    <property type="protein sequence ID" value="WOO84447.1"/>
    <property type="molecule type" value="Genomic_DNA"/>
</dbReference>
<dbReference type="Pfam" id="PF00172">
    <property type="entry name" value="Zn_clus"/>
    <property type="match status" value="1"/>
</dbReference>
<dbReference type="PANTHER" id="PTHR31069:SF32">
    <property type="entry name" value="ARGININE METABOLISM REGULATION PROTEIN II"/>
    <property type="match status" value="1"/>
</dbReference>
<organism evidence="7 8">
    <name type="scientific">Vanrija pseudolonga</name>
    <dbReference type="NCBI Taxonomy" id="143232"/>
    <lineage>
        <taxon>Eukaryota</taxon>
        <taxon>Fungi</taxon>
        <taxon>Dikarya</taxon>
        <taxon>Basidiomycota</taxon>
        <taxon>Agaricomycotina</taxon>
        <taxon>Tremellomycetes</taxon>
        <taxon>Trichosporonales</taxon>
        <taxon>Trichosporonaceae</taxon>
        <taxon>Vanrija</taxon>
    </lineage>
</organism>
<feature type="region of interest" description="Disordered" evidence="5">
    <location>
        <begin position="17"/>
        <end position="43"/>
    </location>
</feature>
<dbReference type="InterPro" id="IPR036864">
    <property type="entry name" value="Zn2-C6_fun-type_DNA-bd_sf"/>
</dbReference>
<accession>A0AAF1BKY0</accession>
<keyword evidence="3" id="KW-0804">Transcription</keyword>
<dbReference type="RefSeq" id="XP_062630473.1">
    <property type="nucleotide sequence ID" value="XM_062774489.1"/>
</dbReference>
<dbReference type="SMART" id="SM00066">
    <property type="entry name" value="GAL4"/>
    <property type="match status" value="1"/>
</dbReference>
<evidence type="ECO:0000313" key="8">
    <source>
        <dbReference type="Proteomes" id="UP000827549"/>
    </source>
</evidence>
<name>A0AAF1BKY0_9TREE</name>
<dbReference type="SUPFAM" id="SSF57701">
    <property type="entry name" value="Zn2/Cys6 DNA-binding domain"/>
    <property type="match status" value="1"/>
</dbReference>
<feature type="compositionally biased region" description="Low complexity" evidence="5">
    <location>
        <begin position="381"/>
        <end position="393"/>
    </location>
</feature>
<protein>
    <submittedName>
        <fullName evidence="7">Fluconazole resistance protein 1</fullName>
    </submittedName>
</protein>
<feature type="compositionally biased region" description="Low complexity" evidence="5">
    <location>
        <begin position="229"/>
        <end position="243"/>
    </location>
</feature>
<dbReference type="GO" id="GO:0008270">
    <property type="term" value="F:zinc ion binding"/>
    <property type="evidence" value="ECO:0007669"/>
    <property type="project" value="InterPro"/>
</dbReference>
<dbReference type="GO" id="GO:0003677">
    <property type="term" value="F:DNA binding"/>
    <property type="evidence" value="ECO:0007669"/>
    <property type="project" value="UniProtKB-KW"/>
</dbReference>
<feature type="compositionally biased region" description="Low complexity" evidence="5">
    <location>
        <begin position="23"/>
        <end position="32"/>
    </location>
</feature>
<dbReference type="InterPro" id="IPR050675">
    <property type="entry name" value="OAF3"/>
</dbReference>
<evidence type="ECO:0000256" key="2">
    <source>
        <dbReference type="ARBA" id="ARBA00023125"/>
    </source>
</evidence>
<reference evidence="7" key="1">
    <citation type="submission" date="2023-10" db="EMBL/GenBank/DDBJ databases">
        <authorList>
            <person name="Noh H."/>
        </authorList>
    </citation>
    <scope>NUCLEOTIDE SEQUENCE</scope>
    <source>
        <strain evidence="7">DUCC4014</strain>
    </source>
</reference>
<feature type="region of interest" description="Disordered" evidence="5">
    <location>
        <begin position="374"/>
        <end position="393"/>
    </location>
</feature>
<evidence type="ECO:0000256" key="4">
    <source>
        <dbReference type="ARBA" id="ARBA00023242"/>
    </source>
</evidence>
<evidence type="ECO:0000259" key="6">
    <source>
        <dbReference type="PROSITE" id="PS00463"/>
    </source>
</evidence>
<evidence type="ECO:0000256" key="5">
    <source>
        <dbReference type="SAM" id="MobiDB-lite"/>
    </source>
</evidence>
<dbReference type="Proteomes" id="UP000827549">
    <property type="component" value="Chromosome 6"/>
</dbReference>
<feature type="region of interest" description="Disordered" evidence="5">
    <location>
        <begin position="345"/>
        <end position="365"/>
    </location>
</feature>
<dbReference type="PANTHER" id="PTHR31069">
    <property type="entry name" value="OLEATE-ACTIVATED TRANSCRIPTION FACTOR 1-RELATED"/>
    <property type="match status" value="1"/>
</dbReference>
<feature type="domain" description="Zn(2)-C6 fungal-type" evidence="6">
    <location>
        <begin position="188"/>
        <end position="215"/>
    </location>
</feature>
<dbReference type="AlphaFoldDB" id="A0AAF1BKY0"/>
<dbReference type="Gene3D" id="4.10.240.10">
    <property type="entry name" value="Zn(2)-C6 fungal-type DNA-binding domain"/>
    <property type="match status" value="1"/>
</dbReference>
<dbReference type="GeneID" id="87811133"/>
<proteinExistence type="predicted"/>